<gene>
    <name evidence="2" type="ORF">DW888_04530</name>
</gene>
<reference evidence="2 3" key="1">
    <citation type="submission" date="2018-08" db="EMBL/GenBank/DDBJ databases">
        <title>A genome reference for cultivated species of the human gut microbiota.</title>
        <authorList>
            <person name="Zou Y."/>
            <person name="Xue W."/>
            <person name="Luo G."/>
        </authorList>
    </citation>
    <scope>NUCLEOTIDE SEQUENCE [LARGE SCALE GENOMIC DNA]</scope>
    <source>
        <strain evidence="2 3">AM40-30BH</strain>
    </source>
</reference>
<sequence length="103" mass="11497">MKRLFFYFFFALALLPFSTMTAQEGRKAETVQSEQSSLTLTVSGTTVRVQNATPGSLIEVYNILGVKVTSVRIDTVDKSVTLNLPKGYYIFKIGDIVRKVVIK</sequence>
<dbReference type="RefSeq" id="WP_025866467.1">
    <property type="nucleotide sequence ID" value="NZ_CABJFV010000002.1"/>
</dbReference>
<organism evidence="2 3">
    <name type="scientific">Bacteroides nordii</name>
    <dbReference type="NCBI Taxonomy" id="291645"/>
    <lineage>
        <taxon>Bacteria</taxon>
        <taxon>Pseudomonadati</taxon>
        <taxon>Bacteroidota</taxon>
        <taxon>Bacteroidia</taxon>
        <taxon>Bacteroidales</taxon>
        <taxon>Bacteroidaceae</taxon>
        <taxon>Bacteroides</taxon>
    </lineage>
</organism>
<feature type="signal peptide" evidence="1">
    <location>
        <begin position="1"/>
        <end position="22"/>
    </location>
</feature>
<dbReference type="AlphaFoldDB" id="A0A413VW52"/>
<comment type="caution">
    <text evidence="2">The sequence shown here is derived from an EMBL/GenBank/DDBJ whole genome shotgun (WGS) entry which is preliminary data.</text>
</comment>
<accession>A0A413VW52</accession>
<evidence type="ECO:0000256" key="1">
    <source>
        <dbReference type="SAM" id="SignalP"/>
    </source>
</evidence>
<name>A0A413VW52_9BACE</name>
<evidence type="ECO:0000313" key="2">
    <source>
        <dbReference type="EMBL" id="RHB37836.1"/>
    </source>
</evidence>
<evidence type="ECO:0000313" key="3">
    <source>
        <dbReference type="Proteomes" id="UP000284379"/>
    </source>
</evidence>
<dbReference type="GeneID" id="69501048"/>
<dbReference type="InterPro" id="IPR026444">
    <property type="entry name" value="Secre_tail"/>
</dbReference>
<dbReference type="Proteomes" id="UP000284379">
    <property type="component" value="Unassembled WGS sequence"/>
</dbReference>
<protein>
    <submittedName>
        <fullName evidence="2">T9SS C-terminal target domain-containing protein</fullName>
    </submittedName>
</protein>
<dbReference type="NCBIfam" id="TIGR04183">
    <property type="entry name" value="Por_Secre_tail"/>
    <property type="match status" value="1"/>
</dbReference>
<dbReference type="EMBL" id="QSGO01000002">
    <property type="protein sequence ID" value="RHB37836.1"/>
    <property type="molecule type" value="Genomic_DNA"/>
</dbReference>
<proteinExistence type="predicted"/>
<feature type="chain" id="PRO_5019414092" evidence="1">
    <location>
        <begin position="23"/>
        <end position="103"/>
    </location>
</feature>
<keyword evidence="1" id="KW-0732">Signal</keyword>